<feature type="transmembrane region" description="Helical" evidence="6">
    <location>
        <begin position="112"/>
        <end position="130"/>
    </location>
</feature>
<keyword evidence="4 6" id="KW-0472">Membrane</keyword>
<organism evidence="8 9">
    <name type="scientific">Gellertiella hungarica</name>
    <dbReference type="NCBI Taxonomy" id="1572859"/>
    <lineage>
        <taxon>Bacteria</taxon>
        <taxon>Pseudomonadati</taxon>
        <taxon>Pseudomonadota</taxon>
        <taxon>Alphaproteobacteria</taxon>
        <taxon>Hyphomicrobiales</taxon>
        <taxon>Rhizobiaceae</taxon>
        <taxon>Gellertiella</taxon>
    </lineage>
</organism>
<feature type="transmembrane region" description="Helical" evidence="6">
    <location>
        <begin position="162"/>
        <end position="185"/>
    </location>
</feature>
<feature type="transmembrane region" description="Helical" evidence="6">
    <location>
        <begin position="197"/>
        <end position="217"/>
    </location>
</feature>
<feature type="compositionally biased region" description="Pro residues" evidence="5">
    <location>
        <begin position="260"/>
        <end position="269"/>
    </location>
</feature>
<dbReference type="Pfam" id="PF01694">
    <property type="entry name" value="Rhomboid"/>
    <property type="match status" value="1"/>
</dbReference>
<feature type="domain" description="Peptidase S54 rhomboid" evidence="7">
    <location>
        <begin position="75"/>
        <end position="219"/>
    </location>
</feature>
<gene>
    <name evidence="8" type="ORF">GGR23_002312</name>
</gene>
<keyword evidence="8" id="KW-0378">Hydrolase</keyword>
<dbReference type="PANTHER" id="PTHR43066">
    <property type="entry name" value="RHOMBOID-RELATED PROTEIN"/>
    <property type="match status" value="1"/>
</dbReference>
<feature type="transmembrane region" description="Helical" evidence="6">
    <location>
        <begin position="76"/>
        <end position="100"/>
    </location>
</feature>
<dbReference type="EMBL" id="JACIEZ010000004">
    <property type="protein sequence ID" value="MBB4065111.1"/>
    <property type="molecule type" value="Genomic_DNA"/>
</dbReference>
<feature type="region of interest" description="Disordered" evidence="5">
    <location>
        <begin position="234"/>
        <end position="269"/>
    </location>
</feature>
<feature type="transmembrane region" description="Helical" evidence="6">
    <location>
        <begin position="14"/>
        <end position="34"/>
    </location>
</feature>
<dbReference type="AlphaFoldDB" id="A0A7W6J5E1"/>
<comment type="subcellular location">
    <subcellularLocation>
        <location evidence="1">Membrane</location>
        <topology evidence="1">Multi-pass membrane protein</topology>
    </subcellularLocation>
</comment>
<evidence type="ECO:0000256" key="1">
    <source>
        <dbReference type="ARBA" id="ARBA00004141"/>
    </source>
</evidence>
<proteinExistence type="predicted"/>
<dbReference type="InterPro" id="IPR022764">
    <property type="entry name" value="Peptidase_S54_rhomboid_dom"/>
</dbReference>
<reference evidence="8 9" key="1">
    <citation type="submission" date="2020-08" db="EMBL/GenBank/DDBJ databases">
        <title>Genomic Encyclopedia of Type Strains, Phase IV (KMG-IV): sequencing the most valuable type-strain genomes for metagenomic binning, comparative biology and taxonomic classification.</title>
        <authorList>
            <person name="Goeker M."/>
        </authorList>
    </citation>
    <scope>NUCLEOTIDE SEQUENCE [LARGE SCALE GENOMIC DNA]</scope>
    <source>
        <strain evidence="8 9">DSM 29853</strain>
    </source>
</reference>
<evidence type="ECO:0000256" key="4">
    <source>
        <dbReference type="ARBA" id="ARBA00023136"/>
    </source>
</evidence>
<keyword evidence="3 6" id="KW-1133">Transmembrane helix</keyword>
<dbReference type="RefSeq" id="WP_183366423.1">
    <property type="nucleotide sequence ID" value="NZ_JACIEZ010000004.1"/>
</dbReference>
<keyword evidence="9" id="KW-1185">Reference proteome</keyword>
<evidence type="ECO:0000313" key="9">
    <source>
        <dbReference type="Proteomes" id="UP000528286"/>
    </source>
</evidence>
<evidence type="ECO:0000256" key="2">
    <source>
        <dbReference type="ARBA" id="ARBA00022692"/>
    </source>
</evidence>
<evidence type="ECO:0000259" key="7">
    <source>
        <dbReference type="Pfam" id="PF01694"/>
    </source>
</evidence>
<evidence type="ECO:0000256" key="6">
    <source>
        <dbReference type="SAM" id="Phobius"/>
    </source>
</evidence>
<dbReference type="GO" id="GO:0006508">
    <property type="term" value="P:proteolysis"/>
    <property type="evidence" value="ECO:0007669"/>
    <property type="project" value="UniProtKB-KW"/>
</dbReference>
<evidence type="ECO:0000256" key="5">
    <source>
        <dbReference type="SAM" id="MobiDB-lite"/>
    </source>
</evidence>
<keyword evidence="8" id="KW-0645">Protease</keyword>
<evidence type="ECO:0000256" key="3">
    <source>
        <dbReference type="ARBA" id="ARBA00022989"/>
    </source>
</evidence>
<evidence type="ECO:0000313" key="8">
    <source>
        <dbReference type="EMBL" id="MBB4065111.1"/>
    </source>
</evidence>
<accession>A0A7W6J5E1</accession>
<keyword evidence="2 6" id="KW-0812">Transmembrane</keyword>
<comment type="caution">
    <text evidence="8">The sequence shown here is derived from an EMBL/GenBank/DDBJ whole genome shotgun (WGS) entry which is preliminary data.</text>
</comment>
<protein>
    <submittedName>
        <fullName evidence="8">Membrane associated rhomboid family serine protease</fullName>
    </submittedName>
</protein>
<dbReference type="GO" id="GO:0004252">
    <property type="term" value="F:serine-type endopeptidase activity"/>
    <property type="evidence" value="ECO:0007669"/>
    <property type="project" value="InterPro"/>
</dbReference>
<name>A0A7W6J5E1_9HYPH</name>
<feature type="transmembrane region" description="Helical" evidence="6">
    <location>
        <begin position="136"/>
        <end position="155"/>
    </location>
</feature>
<dbReference type="Gene3D" id="1.20.1540.10">
    <property type="entry name" value="Rhomboid-like"/>
    <property type="match status" value="1"/>
</dbReference>
<dbReference type="Proteomes" id="UP000528286">
    <property type="component" value="Unassembled WGS sequence"/>
</dbReference>
<sequence>MLIPLHDANALRHIRTPVVTRLLILANIAVYLLMLPDGLAALADRLVLLFGFIPALVTHAAVLPPDLQLVPPEITFVTYAFLHGSISHIGINMIFLYIFGDNVEDAMGHGKFLFFYLACAAAGAGLHLILTGQPEAPLIGASGAISGVVIAYALLHPHVRLWVLVLFGIPVPLPAFIPLVFWIGQQFFELVTGLGDSVSFAAHVGGIVAGGLLVLVLRRPGVPLFDRDIARSRAAADEPVPVQPWRRIQNDKKGPSSDDSPPPATRWGR</sequence>
<dbReference type="SUPFAM" id="SSF144091">
    <property type="entry name" value="Rhomboid-like"/>
    <property type="match status" value="1"/>
</dbReference>
<dbReference type="GO" id="GO:0016020">
    <property type="term" value="C:membrane"/>
    <property type="evidence" value="ECO:0007669"/>
    <property type="project" value="UniProtKB-SubCell"/>
</dbReference>
<dbReference type="InterPro" id="IPR035952">
    <property type="entry name" value="Rhomboid-like_sf"/>
</dbReference>
<dbReference type="PANTHER" id="PTHR43066:SF11">
    <property type="entry name" value="PEPTIDASE S54 RHOMBOID DOMAIN-CONTAINING PROTEIN"/>
    <property type="match status" value="1"/>
</dbReference>
<feature type="transmembrane region" description="Helical" evidence="6">
    <location>
        <begin position="46"/>
        <end position="64"/>
    </location>
</feature>